<keyword evidence="2" id="KW-1185">Reference proteome</keyword>
<accession>A0A375Z1P3</accession>
<dbReference type="Proteomes" id="UP000252015">
    <property type="component" value="Unassembled WGS sequence"/>
</dbReference>
<reference evidence="1 2" key="1">
    <citation type="submission" date="2018-05" db="EMBL/GenBank/DDBJ databases">
        <authorList>
            <consortium name="IHU Genomes"/>
        </authorList>
    </citation>
    <scope>NUCLEOTIDE SEQUENCE [LARGE SCALE GENOMIC DNA]</scope>
    <source>
        <strain evidence="1 2">P7336</strain>
    </source>
</reference>
<organism evidence="1 2">
    <name type="scientific">Mycobacterium shimoidei</name>
    <dbReference type="NCBI Taxonomy" id="29313"/>
    <lineage>
        <taxon>Bacteria</taxon>
        <taxon>Bacillati</taxon>
        <taxon>Actinomycetota</taxon>
        <taxon>Actinomycetes</taxon>
        <taxon>Mycobacteriales</taxon>
        <taxon>Mycobacteriaceae</taxon>
        <taxon>Mycobacterium</taxon>
    </lineage>
</organism>
<sequence>MSAMDPHEPWHPATTPEEIRTRFPALSNPRAMAPNANTQVRAIDRAEQITAQVWGDGAAADAILFNPARVPALAARADAAAAEFHRRESEASRERAQGLAPSLHYNTYDTEYDPDTPAEQGVVQIWRVGTNHVNIVRDRWHDQVNRDRRMSPAAEMASVLQHDINMLDRWDCAEYGCDGDCDLSCTVHIAKACGGTTRLLPVNRGTLVLLFRCCRVCEVLAGKIAANTYQTNAKIAELEAREDWPPDTP</sequence>
<evidence type="ECO:0000313" key="2">
    <source>
        <dbReference type="Proteomes" id="UP000252015"/>
    </source>
</evidence>
<evidence type="ECO:0000313" key="1">
    <source>
        <dbReference type="EMBL" id="SRX95094.1"/>
    </source>
</evidence>
<dbReference type="AlphaFoldDB" id="A0A375Z1P3"/>
<dbReference type="EMBL" id="UEGW01000001">
    <property type="protein sequence ID" value="SRX95094.1"/>
    <property type="molecule type" value="Genomic_DNA"/>
</dbReference>
<name>A0A375Z1P3_MYCSH</name>
<gene>
    <name evidence="1" type="ORF">MSP7336_03358</name>
</gene>
<proteinExistence type="predicted"/>
<protein>
    <submittedName>
        <fullName evidence="1">Uncharacterized protein</fullName>
    </submittedName>
</protein>